<reference evidence="2 3" key="1">
    <citation type="submission" date="2020-03" db="EMBL/GenBank/DDBJ databases">
        <title>Nocardioides sp. nov., isolated from fish.</title>
        <authorList>
            <person name="Hyun D.-W."/>
            <person name="Bae J.-W."/>
        </authorList>
    </citation>
    <scope>NUCLEOTIDE SEQUENCE [LARGE SCALE GENOMIC DNA]</scope>
    <source>
        <strain evidence="2 3">HDW12A</strain>
    </source>
</reference>
<accession>A0A6G7YIM3</accession>
<feature type="transmembrane region" description="Helical" evidence="1">
    <location>
        <begin position="131"/>
        <end position="148"/>
    </location>
</feature>
<evidence type="ECO:0000256" key="1">
    <source>
        <dbReference type="SAM" id="Phobius"/>
    </source>
</evidence>
<feature type="transmembrane region" description="Helical" evidence="1">
    <location>
        <begin position="62"/>
        <end position="88"/>
    </location>
</feature>
<organism evidence="2 3">
    <name type="scientific">Nocardioides piscis</name>
    <dbReference type="NCBI Taxonomy" id="2714938"/>
    <lineage>
        <taxon>Bacteria</taxon>
        <taxon>Bacillati</taxon>
        <taxon>Actinomycetota</taxon>
        <taxon>Actinomycetes</taxon>
        <taxon>Propionibacteriales</taxon>
        <taxon>Nocardioidaceae</taxon>
        <taxon>Nocardioides</taxon>
    </lineage>
</organism>
<evidence type="ECO:0000313" key="2">
    <source>
        <dbReference type="EMBL" id="QIK76587.1"/>
    </source>
</evidence>
<dbReference type="Proteomes" id="UP000502035">
    <property type="component" value="Chromosome"/>
</dbReference>
<name>A0A6G7YIM3_9ACTN</name>
<dbReference type="RefSeq" id="WP_166320157.1">
    <property type="nucleotide sequence ID" value="NZ_CP049866.1"/>
</dbReference>
<dbReference type="KEGG" id="npi:G7071_15330"/>
<gene>
    <name evidence="2" type="ORF">G7071_15330</name>
</gene>
<keyword evidence="1" id="KW-0812">Transmembrane</keyword>
<sequence length="252" mass="27338">MSLKQLQRWAKTTDFPGPINWAEVEARIMAEPGPTSEELARAAQRAPAQGAKGLLLKLLKALLLAPFVVPTLGASAVGLGFVVAFVVFDRELPTGWGIVVQLVFGGGLLVTFFTVYTWLESRRRGWENLGVSGLTALASGGSSFLLATSTTPLTDVWPSVALMANITAAAALLAFLFFLVVAKPAPGLSAHERKREISPEERWLRTQRAVVLEQLVRRGLVDDADVSNMIVMPPGTWSQQESLPDGRVIRHR</sequence>
<evidence type="ECO:0000313" key="3">
    <source>
        <dbReference type="Proteomes" id="UP000502035"/>
    </source>
</evidence>
<feature type="transmembrane region" description="Helical" evidence="1">
    <location>
        <begin position="94"/>
        <end position="119"/>
    </location>
</feature>
<keyword evidence="3" id="KW-1185">Reference proteome</keyword>
<proteinExistence type="predicted"/>
<keyword evidence="1" id="KW-0472">Membrane</keyword>
<keyword evidence="1" id="KW-1133">Transmembrane helix</keyword>
<dbReference type="AlphaFoldDB" id="A0A6G7YIM3"/>
<protein>
    <submittedName>
        <fullName evidence="2">Uncharacterized protein</fullName>
    </submittedName>
</protein>
<dbReference type="EMBL" id="CP049866">
    <property type="protein sequence ID" value="QIK76587.1"/>
    <property type="molecule type" value="Genomic_DNA"/>
</dbReference>
<feature type="transmembrane region" description="Helical" evidence="1">
    <location>
        <begin position="160"/>
        <end position="182"/>
    </location>
</feature>